<dbReference type="Pfam" id="PF00249">
    <property type="entry name" value="Myb_DNA-binding"/>
    <property type="match status" value="1"/>
</dbReference>
<dbReference type="GeneTree" id="ENSGT00390000007395"/>
<feature type="region of interest" description="Disordered" evidence="1">
    <location>
        <begin position="145"/>
        <end position="170"/>
    </location>
</feature>
<feature type="compositionally biased region" description="Basic residues" evidence="1">
    <location>
        <begin position="829"/>
        <end position="843"/>
    </location>
</feature>
<dbReference type="Proteomes" id="UP000694568">
    <property type="component" value="Unplaced"/>
</dbReference>
<feature type="region of interest" description="Disordered" evidence="1">
    <location>
        <begin position="229"/>
        <end position="249"/>
    </location>
</feature>
<dbReference type="AlphaFoldDB" id="A0A8C9XGV0"/>
<evidence type="ECO:0008006" key="6">
    <source>
        <dbReference type="Google" id="ProtNLM"/>
    </source>
</evidence>
<dbReference type="KEGG" id="sluc:116035654"/>
<feature type="region of interest" description="Disordered" evidence="1">
    <location>
        <begin position="673"/>
        <end position="927"/>
    </location>
</feature>
<dbReference type="RefSeq" id="XP_031134713.1">
    <property type="nucleotide sequence ID" value="XM_031278853.2"/>
</dbReference>
<keyword evidence="5" id="KW-1185">Reference proteome</keyword>
<feature type="compositionally biased region" description="Polar residues" evidence="1">
    <location>
        <begin position="789"/>
        <end position="798"/>
    </location>
</feature>
<feature type="domain" description="SANT" evidence="3">
    <location>
        <begin position="920"/>
        <end position="975"/>
    </location>
</feature>
<name>A0A8C9XGV0_SANLU</name>
<feature type="compositionally biased region" description="Low complexity" evidence="1">
    <location>
        <begin position="1114"/>
        <end position="1126"/>
    </location>
</feature>
<organism evidence="4 5">
    <name type="scientific">Sander lucioperca</name>
    <name type="common">Pike-perch</name>
    <name type="synonym">Perca lucioperca</name>
    <dbReference type="NCBI Taxonomy" id="283035"/>
    <lineage>
        <taxon>Eukaryota</taxon>
        <taxon>Metazoa</taxon>
        <taxon>Chordata</taxon>
        <taxon>Craniata</taxon>
        <taxon>Vertebrata</taxon>
        <taxon>Euteleostomi</taxon>
        <taxon>Actinopterygii</taxon>
        <taxon>Neopterygii</taxon>
        <taxon>Teleostei</taxon>
        <taxon>Neoteleostei</taxon>
        <taxon>Acanthomorphata</taxon>
        <taxon>Eupercaria</taxon>
        <taxon>Perciformes</taxon>
        <taxon>Percoidei</taxon>
        <taxon>Percidae</taxon>
        <taxon>Luciopercinae</taxon>
        <taxon>Sander</taxon>
    </lineage>
</organism>
<reference evidence="4" key="2">
    <citation type="submission" date="2025-09" db="UniProtKB">
        <authorList>
            <consortium name="Ensembl"/>
        </authorList>
    </citation>
    <scope>IDENTIFICATION</scope>
</reference>
<feature type="region of interest" description="Disordered" evidence="1">
    <location>
        <begin position="323"/>
        <end position="348"/>
    </location>
</feature>
<dbReference type="PANTHER" id="PTHR16124:SF3">
    <property type="entry name" value="MIS18-BINDING PROTEIN 1"/>
    <property type="match status" value="1"/>
</dbReference>
<feature type="compositionally biased region" description="Polar residues" evidence="1">
    <location>
        <begin position="722"/>
        <end position="733"/>
    </location>
</feature>
<dbReference type="PROSITE" id="PS50090">
    <property type="entry name" value="MYB_LIKE"/>
    <property type="match status" value="1"/>
</dbReference>
<feature type="compositionally biased region" description="Polar residues" evidence="1">
    <location>
        <begin position="693"/>
        <end position="711"/>
    </location>
</feature>
<dbReference type="InterPro" id="IPR015216">
    <property type="entry name" value="SANTA"/>
</dbReference>
<feature type="compositionally biased region" description="Acidic residues" evidence="1">
    <location>
        <begin position="1155"/>
        <end position="1169"/>
    </location>
</feature>
<dbReference type="PANTHER" id="PTHR16124">
    <property type="entry name" value="MIS18-BINDING PROTEIN 1"/>
    <property type="match status" value="1"/>
</dbReference>
<evidence type="ECO:0000313" key="5">
    <source>
        <dbReference type="Proteomes" id="UP000694568"/>
    </source>
</evidence>
<feature type="region of interest" description="Disordered" evidence="1">
    <location>
        <begin position="1112"/>
        <end position="1131"/>
    </location>
</feature>
<feature type="compositionally biased region" description="Polar residues" evidence="1">
    <location>
        <begin position="809"/>
        <end position="825"/>
    </location>
</feature>
<dbReference type="PROSITE" id="PS51293">
    <property type="entry name" value="SANT"/>
    <property type="match status" value="1"/>
</dbReference>
<protein>
    <recommendedName>
        <fullName evidence="6">Mis18-binding protein 1</fullName>
    </recommendedName>
</protein>
<dbReference type="CDD" id="cd00167">
    <property type="entry name" value="SANT"/>
    <property type="match status" value="1"/>
</dbReference>
<feature type="compositionally biased region" description="Polar residues" evidence="1">
    <location>
        <begin position="966"/>
        <end position="975"/>
    </location>
</feature>
<dbReference type="InterPro" id="IPR001005">
    <property type="entry name" value="SANT/Myb"/>
</dbReference>
<dbReference type="GO" id="GO:0000775">
    <property type="term" value="C:chromosome, centromeric region"/>
    <property type="evidence" value="ECO:0007669"/>
    <property type="project" value="TreeGrafter"/>
</dbReference>
<dbReference type="Pfam" id="PF09133">
    <property type="entry name" value="SANTA"/>
    <property type="match status" value="1"/>
</dbReference>
<dbReference type="InterPro" id="IPR039110">
    <property type="entry name" value="KNL2-like"/>
</dbReference>
<dbReference type="OrthoDB" id="118550at2759"/>
<evidence type="ECO:0000313" key="4">
    <source>
        <dbReference type="Ensembl" id="ENSSLUP00000010559.1"/>
    </source>
</evidence>
<feature type="domain" description="Myb-like" evidence="2">
    <location>
        <begin position="917"/>
        <end position="966"/>
    </location>
</feature>
<dbReference type="SUPFAM" id="SSF46689">
    <property type="entry name" value="Homeodomain-like"/>
    <property type="match status" value="1"/>
</dbReference>
<feature type="region of interest" description="Disordered" evidence="1">
    <location>
        <begin position="960"/>
        <end position="990"/>
    </location>
</feature>
<feature type="compositionally biased region" description="Basic and acidic residues" evidence="1">
    <location>
        <begin position="323"/>
        <end position="337"/>
    </location>
</feature>
<evidence type="ECO:0000259" key="3">
    <source>
        <dbReference type="PROSITE" id="PS51293"/>
    </source>
</evidence>
<dbReference type="Ensembl" id="ENSSLUT00000010887.1">
    <property type="protein sequence ID" value="ENSSLUP00000010559.1"/>
    <property type="gene ID" value="ENSSLUG00000004972.1"/>
</dbReference>
<feature type="compositionally biased region" description="Basic and acidic residues" evidence="1">
    <location>
        <begin position="741"/>
        <end position="750"/>
    </location>
</feature>
<feature type="compositionally biased region" description="Low complexity" evidence="1">
    <location>
        <begin position="751"/>
        <end position="766"/>
    </location>
</feature>
<accession>A0A8C9XGV0</accession>
<reference evidence="4" key="1">
    <citation type="submission" date="2025-08" db="UniProtKB">
        <authorList>
            <consortium name="Ensembl"/>
        </authorList>
    </citation>
    <scope>IDENTIFICATION</scope>
</reference>
<dbReference type="InterPro" id="IPR017884">
    <property type="entry name" value="SANT_dom"/>
</dbReference>
<dbReference type="Gene3D" id="1.10.10.60">
    <property type="entry name" value="Homeodomain-like"/>
    <property type="match status" value="1"/>
</dbReference>
<gene>
    <name evidence="4" type="primary">mis18bp1</name>
</gene>
<evidence type="ECO:0000256" key="1">
    <source>
        <dbReference type="SAM" id="MobiDB-lite"/>
    </source>
</evidence>
<dbReference type="CTD" id="55320"/>
<evidence type="ECO:0000259" key="2">
    <source>
        <dbReference type="PROSITE" id="PS50090"/>
    </source>
</evidence>
<sequence length="1169" mass="131550">MASYHHVLQQTNRRFESPAKVFAKLKSKVERGICAKEGTFTSDDPLCNFNVSNVTEKHGAVFKSPKKGTESTWMAEQHKENQRYGSYRNQAQALTLSPISSPQKNVGYLYSDISSDHVEEMPPGTITGHGCTPRKRAFLESTAVSYPSSRDNRKQIHKKPPQIRDSGGFKVTSRTPVKIQPVEPDHAGSELEDGCAPLDKLFSPAYMLSPTRKRLKRKWEPQEFNKVSSSTKEVSNESISQPQQRKTFSAASEDKHTCIENLANIRGFSADPLEMNQFTHNSVFSSLRPIAMKRCNVAVEYIPPMSPAKMFAYMKAREIKTEQHEVPKVSSSSRDHFGGNFHQSRDTPPLTAHNMGEMGGIAFSSGPESVVPVKQSSVQPANCQADTDPPEDVLSPALSPKPVLLEDPLVLNTPRISIPKKQEAVFKRKKWPQRTKFPSESVIYLKKWFLRKNNHGLFVDGTHQADNIQWHSNLIVERVSSSVVKTVSGGVYVLVGKMNMRVDSDFPKWLLKKFANGFPPDWKALYERFLSESRANPSRETTRNSEGRSILSKTKSEIPSIHSVKQHRQKSLETCNSCPPALPCSKVSRSGRMIKPPLEYWKGGRVILDAHMNVTIHECYDTSICIPVTTTVSMRASQKPASVFLPCSEGQSPRDVEASVPLRRVKAPVRKCNRANVEPEEKPSYSPEAPVETLSSPEEWSGRPTRSSQRRLATERTLYVDTVSQKQSKPLKSSTRRSKQQTHDSPEEWSGRPTRSSRRPPATERTLYVDKVPQKQSETEKSSTRRSKQQTQNTTGTSLRVLGSKRAVQASTDSVNDTASSSSDEQVIGRKKTGKEAHRRRGMRVLNKSRPSHAFPSSDSTNTSEESENEMRKRTRVTQQRNKQSKCTNSTSPTKPLPKLTQSSKKPKANQGNAPIPQEQDADEWTEAELMKLQEAVSYYPKHLAGYWEKVARVVGTRSAEECHSQHTSLGTSQTPAKRAKKPKKEKVEAPKYPVTDHPVISARVGTLKRKQQVRQFLDAMPREDVEDVFSSAAMQNKRFEMPSICPSDHDFTLSDMEPLTPMSKVFPEVKTPQCLHITPGMMGSPNRNNDDKYVYQLQKRMKKNQFNVCKQAPSSKSFTPTPSTKRTMRRCGNTENNTFVVWEMFPGNDGALSESEDEDEDFYFSDND</sequence>
<dbReference type="GeneID" id="116035654"/>
<proteinExistence type="predicted"/>
<feature type="compositionally biased region" description="Polar residues" evidence="1">
    <location>
        <begin position="877"/>
        <end position="904"/>
    </location>
</feature>
<dbReference type="InterPro" id="IPR009057">
    <property type="entry name" value="Homeodomain-like_sf"/>
</dbReference>
<feature type="region of interest" description="Disordered" evidence="1">
    <location>
        <begin position="1148"/>
        <end position="1169"/>
    </location>
</feature>